<dbReference type="PANTHER" id="PTHR11472:SF34">
    <property type="entry name" value="REGULATOR OF TELOMERE ELONGATION HELICASE 1"/>
    <property type="match status" value="1"/>
</dbReference>
<evidence type="ECO:0000256" key="3">
    <source>
        <dbReference type="ARBA" id="ARBA00022741"/>
    </source>
</evidence>
<gene>
    <name evidence="15" type="ORF">PGLA_10240</name>
</gene>
<evidence type="ECO:0000256" key="7">
    <source>
        <dbReference type="ARBA" id="ARBA00022840"/>
    </source>
</evidence>
<protein>
    <submittedName>
        <fullName evidence="15">ATP-dependent helicase</fullName>
    </submittedName>
</protein>
<dbReference type="SMART" id="SM00491">
    <property type="entry name" value="HELICc2"/>
    <property type="match status" value="1"/>
</dbReference>
<dbReference type="Gene3D" id="1.10.275.40">
    <property type="match status" value="1"/>
</dbReference>
<dbReference type="Pfam" id="PF06733">
    <property type="entry name" value="DEAD_2"/>
    <property type="match status" value="1"/>
</dbReference>
<dbReference type="InterPro" id="IPR006555">
    <property type="entry name" value="ATP-dep_Helicase_C"/>
</dbReference>
<dbReference type="Pfam" id="PF13307">
    <property type="entry name" value="Helicase_C_2"/>
    <property type="match status" value="1"/>
</dbReference>
<evidence type="ECO:0000256" key="6">
    <source>
        <dbReference type="ARBA" id="ARBA00022806"/>
    </source>
</evidence>
<dbReference type="InterPro" id="IPR042493">
    <property type="entry name" value="XPD_DNA_FeS"/>
</dbReference>
<dbReference type="GO" id="GO:0005524">
    <property type="term" value="F:ATP binding"/>
    <property type="evidence" value="ECO:0007669"/>
    <property type="project" value="UniProtKB-KW"/>
</dbReference>
<comment type="caution">
    <text evidence="15">The sequence shown here is derived from an EMBL/GenBank/DDBJ whole genome shotgun (WGS) entry which is preliminary data.</text>
</comment>
<evidence type="ECO:0000313" key="16">
    <source>
        <dbReference type="Proteomes" id="UP000076967"/>
    </source>
</evidence>
<dbReference type="Gene3D" id="3.90.320.10">
    <property type="match status" value="1"/>
</dbReference>
<keyword evidence="8" id="KW-0408">Iron</keyword>
<keyword evidence="5" id="KW-0378">Hydrolase</keyword>
<organism evidence="15 16">
    <name type="scientific">Paenibacillus glacialis</name>
    <dbReference type="NCBI Taxonomy" id="494026"/>
    <lineage>
        <taxon>Bacteria</taxon>
        <taxon>Bacillati</taxon>
        <taxon>Bacillota</taxon>
        <taxon>Bacilli</taxon>
        <taxon>Bacillales</taxon>
        <taxon>Paenibacillaceae</taxon>
        <taxon>Paenibacillus</taxon>
    </lineage>
</organism>
<keyword evidence="10" id="KW-0238">DNA-binding</keyword>
<dbReference type="InterPro" id="IPR027417">
    <property type="entry name" value="P-loop_NTPase"/>
</dbReference>
<keyword evidence="6 15" id="KW-0347">Helicase</keyword>
<keyword evidence="11" id="KW-0234">DNA repair</keyword>
<sequence>MVVRSNEQKQVKVSVRPLVEYVFRSGDIESGFRTANALHEGTRIHQQVQKMYKEGDLKEVSLKTEILYEDMIYIIEGRCDGLIHLENGWMVDEIKSTSSDISHIEEGYVVHWAQAQLYAYMVAKEQGLGQMKIQLTYIQVVTGDTKCVRREHTFSELESLVMEILSRYTPYASLRINNARRRDESIQSLPFPFDSYREGQRKLAGAVYQTVKEGQKLFAKAPTGIGKTLSTLFPSVKAIGEGLLQQIFYLTARTTTRTAAERAFELMQSKGLCVQTVTLTAKDKICFQEKVSCRKEDCSFAEGYYDRLNGAIMDMLSSETLMNRTVIEHYARKHQLCPFEFSLDAAYAADAIICDYNYVFDPRVSLKRLFEERKKKTVLLVDEAHNLVDRGREMFSSDIGKTEFLELQRGYKGTNDRIHETSRAVNQYFIRLKKECGEVKRKLWKEPPEELIALLELFVQEAEQELQGNANVDSGPLLLDTYFAAQNMIRISKLYDERYVTYAEVISNSVAIKIFCMDPSTLLAQTGKGFRSTIFFSATLSPLHYYRDMLGAGEDDYSVTVPSPFHPEQLDVRIEPLSTRYRDREKTKEALVRLLSQMVREKKGNYLIFFPSYQYLYDIYDPFMSDNADLSTIVQGQGMAEEEREAFLASFRSDNSETFIGFAVLGGIFSEGIDLQGDRLNGVAIVGVGLPQLGMERDLIKDYFNGIGKNGYNYAYVFPGMNKVQQAGGRLIRSEQDTGILMLVDDRFTQRPYHDLLPEEWRG</sequence>
<keyword evidence="1" id="KW-0004">4Fe-4S</keyword>
<dbReference type="InterPro" id="IPR011604">
    <property type="entry name" value="PDDEXK-like_dom_sf"/>
</dbReference>
<dbReference type="GO" id="GO:0006281">
    <property type="term" value="P:DNA repair"/>
    <property type="evidence" value="ECO:0007669"/>
    <property type="project" value="UniProtKB-KW"/>
</dbReference>
<evidence type="ECO:0000256" key="11">
    <source>
        <dbReference type="ARBA" id="ARBA00023204"/>
    </source>
</evidence>
<dbReference type="PROSITE" id="PS51193">
    <property type="entry name" value="HELICASE_ATP_BIND_2"/>
    <property type="match status" value="1"/>
</dbReference>
<dbReference type="Proteomes" id="UP000076967">
    <property type="component" value="Unassembled WGS sequence"/>
</dbReference>
<evidence type="ECO:0000259" key="14">
    <source>
        <dbReference type="PROSITE" id="PS51193"/>
    </source>
</evidence>
<dbReference type="GO" id="GO:0046872">
    <property type="term" value="F:metal ion binding"/>
    <property type="evidence" value="ECO:0007669"/>
    <property type="project" value="UniProtKB-KW"/>
</dbReference>
<evidence type="ECO:0000256" key="5">
    <source>
        <dbReference type="ARBA" id="ARBA00022801"/>
    </source>
</evidence>
<keyword evidence="16" id="KW-1185">Reference proteome</keyword>
<dbReference type="PANTHER" id="PTHR11472">
    <property type="entry name" value="DNA REPAIR DEAD HELICASE RAD3/XP-D SUBFAMILY MEMBER"/>
    <property type="match status" value="1"/>
</dbReference>
<name>A0A168L3D9_9BACL</name>
<dbReference type="EMBL" id="LVJH01000017">
    <property type="protein sequence ID" value="OAB42835.1"/>
    <property type="molecule type" value="Genomic_DNA"/>
</dbReference>
<proteinExistence type="inferred from homology"/>
<dbReference type="RefSeq" id="WP_068532212.1">
    <property type="nucleotide sequence ID" value="NZ_LVJH01000017.1"/>
</dbReference>
<dbReference type="Gene3D" id="3.40.50.300">
    <property type="entry name" value="P-loop containing nucleotide triphosphate hydrolases"/>
    <property type="match status" value="2"/>
</dbReference>
<evidence type="ECO:0000256" key="12">
    <source>
        <dbReference type="ARBA" id="ARBA00023235"/>
    </source>
</evidence>
<keyword evidence="2" id="KW-0479">Metal-binding</keyword>
<dbReference type="SMART" id="SM00488">
    <property type="entry name" value="DEXDc2"/>
    <property type="match status" value="1"/>
</dbReference>
<dbReference type="OrthoDB" id="9765586at2"/>
<feature type="domain" description="Helicase ATP-binding" evidence="14">
    <location>
        <begin position="186"/>
        <end position="444"/>
    </location>
</feature>
<evidence type="ECO:0000256" key="10">
    <source>
        <dbReference type="ARBA" id="ARBA00023125"/>
    </source>
</evidence>
<dbReference type="InterPro" id="IPR010614">
    <property type="entry name" value="RAD3-like_helicase_DEAD"/>
</dbReference>
<evidence type="ECO:0000256" key="1">
    <source>
        <dbReference type="ARBA" id="ARBA00022485"/>
    </source>
</evidence>
<keyword evidence="7" id="KW-0067">ATP-binding</keyword>
<dbReference type="STRING" id="494026.PGLA_10240"/>
<evidence type="ECO:0000256" key="4">
    <source>
        <dbReference type="ARBA" id="ARBA00022763"/>
    </source>
</evidence>
<dbReference type="InterPro" id="IPR045028">
    <property type="entry name" value="DinG/Rad3-like"/>
</dbReference>
<dbReference type="GO" id="GO:0051539">
    <property type="term" value="F:4 iron, 4 sulfur cluster binding"/>
    <property type="evidence" value="ECO:0007669"/>
    <property type="project" value="UniProtKB-KW"/>
</dbReference>
<accession>A0A168L3D9</accession>
<keyword evidence="4" id="KW-0227">DNA damage</keyword>
<keyword evidence="12" id="KW-0413">Isomerase</keyword>
<evidence type="ECO:0000256" key="8">
    <source>
        <dbReference type="ARBA" id="ARBA00023004"/>
    </source>
</evidence>
<dbReference type="InterPro" id="IPR014013">
    <property type="entry name" value="Helic_SF1/SF2_ATP-bd_DinG/Rad3"/>
</dbReference>
<dbReference type="Gene3D" id="1.10.30.20">
    <property type="entry name" value="Bacterial XPD DNA helicase, FeS cluster domain"/>
    <property type="match status" value="1"/>
</dbReference>
<keyword evidence="3" id="KW-0547">Nucleotide-binding</keyword>
<evidence type="ECO:0000256" key="2">
    <source>
        <dbReference type="ARBA" id="ARBA00022723"/>
    </source>
</evidence>
<dbReference type="GO" id="GO:0003678">
    <property type="term" value="F:DNA helicase activity"/>
    <property type="evidence" value="ECO:0007669"/>
    <property type="project" value="InterPro"/>
</dbReference>
<evidence type="ECO:0000256" key="9">
    <source>
        <dbReference type="ARBA" id="ARBA00023014"/>
    </source>
</evidence>
<reference evidence="15 16" key="1">
    <citation type="submission" date="2016-03" db="EMBL/GenBank/DDBJ databases">
        <title>Draft genome sequence of Paenibacillus glacialis DSM 22343.</title>
        <authorList>
            <person name="Shin S.-K."/>
            <person name="Yi H."/>
        </authorList>
    </citation>
    <scope>NUCLEOTIDE SEQUENCE [LARGE SCALE GENOMIC DNA]</scope>
    <source>
        <strain evidence="15 16">DSM 22343</strain>
    </source>
</reference>
<comment type="similarity">
    <text evidence="13">Belongs to the helicase family. DinG subfamily.</text>
</comment>
<evidence type="ECO:0000256" key="13">
    <source>
        <dbReference type="ARBA" id="ARBA00038058"/>
    </source>
</evidence>
<dbReference type="InterPro" id="IPR006554">
    <property type="entry name" value="Helicase-like_DEXD_c2"/>
</dbReference>
<keyword evidence="9" id="KW-0411">Iron-sulfur</keyword>
<dbReference type="AlphaFoldDB" id="A0A168L3D9"/>
<dbReference type="SUPFAM" id="SSF52540">
    <property type="entry name" value="P-loop containing nucleoside triphosphate hydrolases"/>
    <property type="match status" value="2"/>
</dbReference>
<dbReference type="GO" id="GO:0003677">
    <property type="term" value="F:DNA binding"/>
    <property type="evidence" value="ECO:0007669"/>
    <property type="project" value="UniProtKB-KW"/>
</dbReference>
<dbReference type="GO" id="GO:0016818">
    <property type="term" value="F:hydrolase activity, acting on acid anhydrides, in phosphorus-containing anhydrides"/>
    <property type="evidence" value="ECO:0007669"/>
    <property type="project" value="InterPro"/>
</dbReference>
<evidence type="ECO:0000313" key="15">
    <source>
        <dbReference type="EMBL" id="OAB42835.1"/>
    </source>
</evidence>